<comment type="pathway">
    <text evidence="6">Carbohydrate metabolism; D-ribose degradation; D-ribose 5-phosphate from beta-D-ribopyranose: step 1/2.</text>
</comment>
<dbReference type="RefSeq" id="WP_073107713.1">
    <property type="nucleotide sequence ID" value="NZ_FQZY01000018.1"/>
</dbReference>
<dbReference type="UniPathway" id="UPA00916">
    <property type="reaction ID" value="UER00888"/>
</dbReference>
<feature type="active site" description="Proton donor" evidence="6">
    <location>
        <position position="20"/>
    </location>
</feature>
<sequence length="133" mass="14375">MKKSGIINAQLAGYIAGLGHKDTFMIGDGGMPIPKGVPIVDLALCGGVPTFVQTMDAVLGEAEVEFYTLAEEIVEKNPALLKYIEEKLSGVEHEMIPHEDLKVMSKDVKFAIRTGEFTPYPNIILRAGVAFPA</sequence>
<dbReference type="InterPro" id="IPR023750">
    <property type="entry name" value="RbsD-like_sf"/>
</dbReference>
<dbReference type="OrthoDB" id="9805009at2"/>
<dbReference type="GO" id="GO:0062193">
    <property type="term" value="F:D-ribose pyranase activity"/>
    <property type="evidence" value="ECO:0007669"/>
    <property type="project" value="UniProtKB-EC"/>
</dbReference>
<dbReference type="Proteomes" id="UP000184301">
    <property type="component" value="Unassembled WGS sequence"/>
</dbReference>
<name>A0A1M6MGS3_9FIRM</name>
<dbReference type="EC" id="5.4.99.62" evidence="2 6"/>
<protein>
    <recommendedName>
        <fullName evidence="2 6">D-ribose pyranase</fullName>
        <ecNumber evidence="2 6">5.4.99.62</ecNumber>
    </recommendedName>
</protein>
<dbReference type="STRING" id="1121950.SAMN02745243_01482"/>
<keyword evidence="8" id="KW-1185">Reference proteome</keyword>
<comment type="subcellular location">
    <subcellularLocation>
        <location evidence="6">Cytoplasm</location>
    </subcellularLocation>
</comment>
<dbReference type="NCBIfam" id="NF008761">
    <property type="entry name" value="PRK11797.1"/>
    <property type="match status" value="1"/>
</dbReference>
<dbReference type="PANTHER" id="PTHR37831:SF1">
    <property type="entry name" value="D-RIBOSE PYRANASE"/>
    <property type="match status" value="1"/>
</dbReference>
<proteinExistence type="inferred from homology"/>
<dbReference type="AlphaFoldDB" id="A0A1M6MGS3"/>
<dbReference type="GO" id="GO:0016872">
    <property type="term" value="F:intramolecular lyase activity"/>
    <property type="evidence" value="ECO:0007669"/>
    <property type="project" value="UniProtKB-UniRule"/>
</dbReference>
<comment type="catalytic activity">
    <reaction evidence="1 6">
        <text>beta-D-ribopyranose = beta-D-ribofuranose</text>
        <dbReference type="Rhea" id="RHEA:25432"/>
        <dbReference type="ChEBI" id="CHEBI:27476"/>
        <dbReference type="ChEBI" id="CHEBI:47002"/>
        <dbReference type="EC" id="5.4.99.62"/>
    </reaction>
</comment>
<comment type="caution">
    <text evidence="6">Lacks conserved residue(s) required for the propagation of feature annotation.</text>
</comment>
<comment type="subunit">
    <text evidence="6">Homodecamer.</text>
</comment>
<keyword evidence="3 6" id="KW-0963">Cytoplasm</keyword>
<accession>A0A1M6MGS3</accession>
<keyword evidence="5 6" id="KW-0119">Carbohydrate metabolism</keyword>
<dbReference type="SUPFAM" id="SSF102546">
    <property type="entry name" value="RbsD-like"/>
    <property type="match status" value="1"/>
</dbReference>
<gene>
    <name evidence="6" type="primary">rbsD</name>
    <name evidence="7" type="ORF">SAMN02745243_01482</name>
</gene>
<evidence type="ECO:0000256" key="3">
    <source>
        <dbReference type="ARBA" id="ARBA00022490"/>
    </source>
</evidence>
<evidence type="ECO:0000256" key="6">
    <source>
        <dbReference type="HAMAP-Rule" id="MF_01661"/>
    </source>
</evidence>
<dbReference type="Pfam" id="PF05025">
    <property type="entry name" value="RbsD_FucU"/>
    <property type="match status" value="1"/>
</dbReference>
<feature type="binding site" evidence="6">
    <location>
        <position position="98"/>
    </location>
    <ligand>
        <name>substrate</name>
    </ligand>
</feature>
<dbReference type="InterPro" id="IPR007721">
    <property type="entry name" value="RbsD_FucU"/>
</dbReference>
<dbReference type="PANTHER" id="PTHR37831">
    <property type="entry name" value="D-RIBOSE PYRANASE"/>
    <property type="match status" value="1"/>
</dbReference>
<feature type="binding site" evidence="6">
    <location>
        <position position="28"/>
    </location>
    <ligand>
        <name>substrate</name>
    </ligand>
</feature>
<organism evidence="7 8">
    <name type="scientific">Hespellia stercorisuis DSM 15480</name>
    <dbReference type="NCBI Taxonomy" id="1121950"/>
    <lineage>
        <taxon>Bacteria</taxon>
        <taxon>Bacillati</taxon>
        <taxon>Bacillota</taxon>
        <taxon>Clostridia</taxon>
        <taxon>Lachnospirales</taxon>
        <taxon>Lachnospiraceae</taxon>
        <taxon>Hespellia</taxon>
    </lineage>
</organism>
<dbReference type="EMBL" id="FQZY01000018">
    <property type="protein sequence ID" value="SHJ82657.1"/>
    <property type="molecule type" value="Genomic_DNA"/>
</dbReference>
<evidence type="ECO:0000256" key="1">
    <source>
        <dbReference type="ARBA" id="ARBA00000223"/>
    </source>
</evidence>
<comment type="function">
    <text evidence="6">Catalyzes the interconversion of beta-pyran and beta-furan forms of D-ribose.</text>
</comment>
<dbReference type="Gene3D" id="3.40.1650.10">
    <property type="entry name" value="RbsD-like domain"/>
    <property type="match status" value="1"/>
</dbReference>
<dbReference type="GO" id="GO:0005829">
    <property type="term" value="C:cytosol"/>
    <property type="evidence" value="ECO:0007669"/>
    <property type="project" value="TreeGrafter"/>
</dbReference>
<evidence type="ECO:0000256" key="5">
    <source>
        <dbReference type="ARBA" id="ARBA00023277"/>
    </source>
</evidence>
<dbReference type="InterPro" id="IPR023064">
    <property type="entry name" value="D-ribose_pyranase"/>
</dbReference>
<evidence type="ECO:0000256" key="2">
    <source>
        <dbReference type="ARBA" id="ARBA00012862"/>
    </source>
</evidence>
<keyword evidence="4 6" id="KW-0413">Isomerase</keyword>
<comment type="similarity">
    <text evidence="6">Belongs to the RbsD / FucU family. RbsD subfamily.</text>
</comment>
<dbReference type="GO" id="GO:0048029">
    <property type="term" value="F:monosaccharide binding"/>
    <property type="evidence" value="ECO:0007669"/>
    <property type="project" value="InterPro"/>
</dbReference>
<evidence type="ECO:0000313" key="8">
    <source>
        <dbReference type="Proteomes" id="UP000184301"/>
    </source>
</evidence>
<reference evidence="7 8" key="1">
    <citation type="submission" date="2016-11" db="EMBL/GenBank/DDBJ databases">
        <authorList>
            <person name="Jaros S."/>
            <person name="Januszkiewicz K."/>
            <person name="Wedrychowicz H."/>
        </authorList>
    </citation>
    <scope>NUCLEOTIDE SEQUENCE [LARGE SCALE GENOMIC DNA]</scope>
    <source>
        <strain evidence="7 8">DSM 15480</strain>
    </source>
</reference>
<dbReference type="GO" id="GO:0019303">
    <property type="term" value="P:D-ribose catabolic process"/>
    <property type="evidence" value="ECO:0007669"/>
    <property type="project" value="UniProtKB-UniRule"/>
</dbReference>
<evidence type="ECO:0000313" key="7">
    <source>
        <dbReference type="EMBL" id="SHJ82657.1"/>
    </source>
</evidence>
<evidence type="ECO:0000256" key="4">
    <source>
        <dbReference type="ARBA" id="ARBA00023235"/>
    </source>
</evidence>
<dbReference type="HAMAP" id="MF_01661">
    <property type="entry name" value="D_rib_pyranase"/>
    <property type="match status" value="1"/>
</dbReference>